<evidence type="ECO:0000313" key="12">
    <source>
        <dbReference type="EMBL" id="CAE0589895.1"/>
    </source>
</evidence>
<gene>
    <name evidence="11" type="ORF">EHUX00137_LOCUS41743</name>
    <name evidence="12" type="ORF">EHUX00137_LOCUS41745</name>
</gene>
<dbReference type="GO" id="GO:0012505">
    <property type="term" value="C:endomembrane system"/>
    <property type="evidence" value="ECO:0007669"/>
    <property type="project" value="UniProtKB-SubCell"/>
</dbReference>
<dbReference type="EMBL" id="HBIR01053562">
    <property type="protein sequence ID" value="CAE0589891.1"/>
    <property type="molecule type" value="Transcribed_RNA"/>
</dbReference>
<evidence type="ECO:0000256" key="2">
    <source>
        <dbReference type="ARBA" id="ARBA00004308"/>
    </source>
</evidence>
<feature type="transmembrane region" description="Helical" evidence="10">
    <location>
        <begin position="93"/>
        <end position="114"/>
    </location>
</feature>
<comment type="subcellular location">
    <subcellularLocation>
        <location evidence="2">Endomembrane system</location>
    </subcellularLocation>
    <subcellularLocation>
        <location evidence="1">Membrane</location>
        <topology evidence="1">Multi-pass membrane protein</topology>
    </subcellularLocation>
</comment>
<evidence type="ECO:0000256" key="4">
    <source>
        <dbReference type="ARBA" id="ARBA00022692"/>
    </source>
</evidence>
<dbReference type="EMBL" id="HBIR01053564">
    <property type="protein sequence ID" value="CAE0589895.1"/>
    <property type="molecule type" value="Transcribed_RNA"/>
</dbReference>
<dbReference type="GO" id="GO:0055085">
    <property type="term" value="P:transmembrane transport"/>
    <property type="evidence" value="ECO:0007669"/>
    <property type="project" value="InterPro"/>
</dbReference>
<keyword evidence="4 10" id="KW-0812">Transmembrane</keyword>
<evidence type="ECO:0000256" key="8">
    <source>
        <dbReference type="ARBA" id="ARBA00025752"/>
    </source>
</evidence>
<dbReference type="GO" id="GO:0016020">
    <property type="term" value="C:membrane"/>
    <property type="evidence" value="ECO:0007669"/>
    <property type="project" value="UniProtKB-SubCell"/>
</dbReference>
<feature type="transmembrane region" description="Helical" evidence="10">
    <location>
        <begin position="134"/>
        <end position="154"/>
    </location>
</feature>
<evidence type="ECO:0000256" key="1">
    <source>
        <dbReference type="ARBA" id="ARBA00004141"/>
    </source>
</evidence>
<evidence type="ECO:0000313" key="11">
    <source>
        <dbReference type="EMBL" id="CAE0589891.1"/>
    </source>
</evidence>
<keyword evidence="5 10" id="KW-1133">Transmembrane helix</keyword>
<evidence type="ECO:0000256" key="6">
    <source>
        <dbReference type="ARBA" id="ARBA00023136"/>
    </source>
</evidence>
<keyword evidence="3" id="KW-0813">Transport</keyword>
<feature type="compositionally biased region" description="Low complexity" evidence="9">
    <location>
        <begin position="179"/>
        <end position="188"/>
    </location>
</feature>
<name>A0A6V2X384_EMIHU</name>
<dbReference type="InterPro" id="IPR004776">
    <property type="entry name" value="Mem_transp_PIN-like"/>
</dbReference>
<dbReference type="PANTHER" id="PTHR31651">
    <property type="match status" value="1"/>
</dbReference>
<proteinExistence type="inferred from homology"/>
<evidence type="ECO:0000256" key="3">
    <source>
        <dbReference type="ARBA" id="ARBA00022448"/>
    </source>
</evidence>
<dbReference type="InterPro" id="IPR045033">
    <property type="entry name" value="PILS1/3/4/5/7"/>
</dbReference>
<evidence type="ECO:0000256" key="7">
    <source>
        <dbReference type="ARBA" id="ARBA00025100"/>
    </source>
</evidence>
<accession>A0A6V2X384</accession>
<dbReference type="PANTHER" id="PTHR31651:SF33">
    <property type="entry name" value="PROTEIN PIN-LIKES 1"/>
    <property type="match status" value="1"/>
</dbReference>
<evidence type="ECO:0000256" key="9">
    <source>
        <dbReference type="SAM" id="MobiDB-lite"/>
    </source>
</evidence>
<comment type="similarity">
    <text evidence="8">Belongs to the auxin efflux carrier (TC 2.A.69.2) family.</text>
</comment>
<dbReference type="AlphaFoldDB" id="A0A6V2X384"/>
<keyword evidence="6 10" id="KW-0472">Membrane</keyword>
<evidence type="ECO:0000256" key="5">
    <source>
        <dbReference type="ARBA" id="ARBA00022989"/>
    </source>
</evidence>
<feature type="region of interest" description="Disordered" evidence="9">
    <location>
        <begin position="179"/>
        <end position="198"/>
    </location>
</feature>
<reference evidence="11" key="1">
    <citation type="submission" date="2021-01" db="EMBL/GenBank/DDBJ databases">
        <authorList>
            <person name="Corre E."/>
            <person name="Pelletier E."/>
            <person name="Niang G."/>
            <person name="Scheremetjew M."/>
            <person name="Finn R."/>
            <person name="Kale V."/>
            <person name="Holt S."/>
            <person name="Cochrane G."/>
            <person name="Meng A."/>
            <person name="Brown T."/>
            <person name="Cohen L."/>
        </authorList>
    </citation>
    <scope>NUCLEOTIDE SEQUENCE</scope>
    <source>
        <strain evidence="11">379</strain>
    </source>
</reference>
<feature type="transmembrane region" description="Helical" evidence="10">
    <location>
        <begin position="63"/>
        <end position="81"/>
    </location>
</feature>
<protein>
    <recommendedName>
        <fullName evidence="13">Auxin efflux carrier family</fullName>
    </recommendedName>
</protein>
<comment type="function">
    <text evidence="7">Involved in cellular auxin homeostasis by regulating auxin metabolism. Regulates intracellular auxin accumulation at the endoplasmic reticulum and thus auxin availability for nuclear auxin signaling.</text>
</comment>
<evidence type="ECO:0008006" key="13">
    <source>
        <dbReference type="Google" id="ProtNLM"/>
    </source>
</evidence>
<organism evidence="11">
    <name type="scientific">Emiliania huxleyi</name>
    <name type="common">Coccolithophore</name>
    <name type="synonym">Pontosphaera huxleyi</name>
    <dbReference type="NCBI Taxonomy" id="2903"/>
    <lineage>
        <taxon>Eukaryota</taxon>
        <taxon>Haptista</taxon>
        <taxon>Haptophyta</taxon>
        <taxon>Prymnesiophyceae</taxon>
        <taxon>Isochrysidales</taxon>
        <taxon>Noelaerhabdaceae</taxon>
        <taxon>Emiliania</taxon>
    </lineage>
</organism>
<dbReference type="Pfam" id="PF03547">
    <property type="entry name" value="Mem_trans"/>
    <property type="match status" value="1"/>
</dbReference>
<evidence type="ECO:0000256" key="10">
    <source>
        <dbReference type="SAM" id="Phobius"/>
    </source>
</evidence>
<sequence length="445" mass="46204">MAASGAFLRWEGTMTAQVSKGLSKISMTCTMPCLLFASAIGCRGVVAGEECTRLRDMLEWPLLVLPFLYVFVGLVVGSAAARVGGTRPEFRRAATASVAFGNSTGLPITLLGVINSQAGVAPMFGRDTGLNLTYLATYLLIYPVLQWSVGGCLLQRRGGAPGGEVDEPRRTGRALSLADAAAGEQPGEGAPPPPRPMLRLQRSLSRASLSLGGELRRSVHLLSQPEPPIASLHTSIGPRRWSSSDVGEDAERAAAVWAAAAAAASAAQPPLDAPSPLQTLSTALQRVLPPPVLGALAGMCVALTAGGGAYSPRAWLLAECPGEAECDAPLEWLFAAVDGVGRAAVPLNMMILGNRLAQGMAATDVSWRALGTLTAAKMVVMPAFGAATGIALRSSGLVRQPAAVLVAMIVTCTPTANNVMVRLSRTERGPCRHTTSPVSPVRMLL</sequence>